<name>A0A8J7LVV9_9BACT</name>
<dbReference type="InterPro" id="IPR012827">
    <property type="entry name" value="Hemerythrin_metal-bd"/>
</dbReference>
<keyword evidence="2" id="KW-0479">Metal-binding</keyword>
<evidence type="ECO:0000256" key="1">
    <source>
        <dbReference type="ARBA" id="ARBA00010587"/>
    </source>
</evidence>
<evidence type="ECO:0000313" key="6">
    <source>
        <dbReference type="Proteomes" id="UP000636888"/>
    </source>
</evidence>
<dbReference type="InterPro" id="IPR050669">
    <property type="entry name" value="Hemerythrin"/>
</dbReference>
<dbReference type="PANTHER" id="PTHR37164:SF1">
    <property type="entry name" value="BACTERIOHEMERYTHRIN"/>
    <property type="match status" value="1"/>
</dbReference>
<dbReference type="Proteomes" id="UP000636888">
    <property type="component" value="Unassembled WGS sequence"/>
</dbReference>
<evidence type="ECO:0000256" key="3">
    <source>
        <dbReference type="ARBA" id="ARBA00023004"/>
    </source>
</evidence>
<dbReference type="GO" id="GO:0046872">
    <property type="term" value="F:metal ion binding"/>
    <property type="evidence" value="ECO:0007669"/>
    <property type="project" value="UniProtKB-KW"/>
</dbReference>
<evidence type="ECO:0000259" key="4">
    <source>
        <dbReference type="Pfam" id="PF01814"/>
    </source>
</evidence>
<dbReference type="SUPFAM" id="SSF47188">
    <property type="entry name" value="Hemerythrin-like"/>
    <property type="match status" value="1"/>
</dbReference>
<feature type="domain" description="Hemerythrin-like" evidence="4">
    <location>
        <begin position="14"/>
        <end position="126"/>
    </location>
</feature>
<keyword evidence="3" id="KW-0408">Iron</keyword>
<dbReference type="AlphaFoldDB" id="A0A8J7LVV9"/>
<dbReference type="InterPro" id="IPR035938">
    <property type="entry name" value="Hemerythrin-like_sf"/>
</dbReference>
<organism evidence="5 6">
    <name type="scientific">Geomesophilobacter sediminis</name>
    <dbReference type="NCBI Taxonomy" id="2798584"/>
    <lineage>
        <taxon>Bacteria</taxon>
        <taxon>Pseudomonadati</taxon>
        <taxon>Thermodesulfobacteriota</taxon>
        <taxon>Desulfuromonadia</taxon>
        <taxon>Geobacterales</taxon>
        <taxon>Geobacteraceae</taxon>
        <taxon>Geomesophilobacter</taxon>
    </lineage>
</organism>
<dbReference type="Gene3D" id="1.20.120.50">
    <property type="entry name" value="Hemerythrin-like"/>
    <property type="match status" value="1"/>
</dbReference>
<dbReference type="CDD" id="cd12107">
    <property type="entry name" value="Hemerythrin"/>
    <property type="match status" value="1"/>
</dbReference>
<reference evidence="5" key="1">
    <citation type="submission" date="2020-12" db="EMBL/GenBank/DDBJ databases">
        <title>Geomonas sp. Red875, isolated from river sediment.</title>
        <authorList>
            <person name="Xu Z."/>
            <person name="Zhang Z."/>
            <person name="Masuda Y."/>
            <person name="Itoh H."/>
            <person name="Senoo K."/>
        </authorList>
    </citation>
    <scope>NUCLEOTIDE SEQUENCE</scope>
    <source>
        <strain evidence="5">Red875</strain>
    </source>
</reference>
<dbReference type="Pfam" id="PF01814">
    <property type="entry name" value="Hemerythrin"/>
    <property type="match status" value="1"/>
</dbReference>
<comment type="similarity">
    <text evidence="1">Belongs to the hemerythrin family.</text>
</comment>
<accession>A0A8J7LVV9</accession>
<evidence type="ECO:0000313" key="5">
    <source>
        <dbReference type="EMBL" id="MBJ6725999.1"/>
    </source>
</evidence>
<evidence type="ECO:0000256" key="2">
    <source>
        <dbReference type="ARBA" id="ARBA00022723"/>
    </source>
</evidence>
<protein>
    <submittedName>
        <fullName evidence="5">Hemerythrin family protein</fullName>
    </submittedName>
</protein>
<dbReference type="EMBL" id="JAEMHM010000011">
    <property type="protein sequence ID" value="MBJ6725999.1"/>
    <property type="molecule type" value="Genomic_DNA"/>
</dbReference>
<dbReference type="InterPro" id="IPR012312">
    <property type="entry name" value="Hemerythrin-like"/>
</dbReference>
<proteinExistence type="inferred from homology"/>
<dbReference type="PANTHER" id="PTHR37164">
    <property type="entry name" value="BACTERIOHEMERYTHRIN"/>
    <property type="match status" value="1"/>
</dbReference>
<dbReference type="NCBIfam" id="TIGR02481">
    <property type="entry name" value="hemeryth_dom"/>
    <property type="match status" value="1"/>
</dbReference>
<gene>
    <name evidence="5" type="ORF">JFN93_14875</name>
</gene>
<keyword evidence="6" id="KW-1185">Reference proteome</keyword>
<sequence>MKVEWQEYLSTGVLEIDIQHKLLFEKYNAFLAAVEAERGPEEIGKLFWFLEAYTVTHFREEEEVMQRLGHTELPRHRMEHHDFVRKVLDFKERLKSEGPTPHLILTTTRFISTWLINHISVMDRAIGKTAASKTSGSLE</sequence>
<dbReference type="RefSeq" id="WP_199384886.1">
    <property type="nucleotide sequence ID" value="NZ_JAEMHM010000011.1"/>
</dbReference>
<dbReference type="NCBIfam" id="NF033749">
    <property type="entry name" value="bact_hemeryth"/>
    <property type="match status" value="1"/>
</dbReference>
<comment type="caution">
    <text evidence="5">The sequence shown here is derived from an EMBL/GenBank/DDBJ whole genome shotgun (WGS) entry which is preliminary data.</text>
</comment>